<dbReference type="Gene3D" id="3.10.520.10">
    <property type="entry name" value="ApbE-like domains"/>
    <property type="match status" value="1"/>
</dbReference>
<evidence type="ECO:0000256" key="6">
    <source>
        <dbReference type="ARBA" id="ARBA00022723"/>
    </source>
</evidence>
<sequence>MIDQCFELLKSIDEQYNSYSQGSYFDRINKNAGNWVEVDETTIWLLNELDKMKSISNGIYNVAVMPLLRLWGFYQNRSCSLPSFDQIALLTEQLKGNVVSIKDNQVKLTRGNELITGSFIKAYAVDQVVAFLKAKGVTDALINAGGSTIYAMNDQGHPYWKINIPHPTLEDGSWFQIHLSNECLSLSGRKSSFITIDDKQYSHIINVATGWPSLNYQAVTLTSSAFYGDVISTVLMANDTDKKVNENLKQAFKDKLKYYVINDAMPAGIPVFIEC</sequence>
<keyword evidence="6" id="KW-0479">Metal-binding</keyword>
<protein>
    <recommendedName>
        <fullName evidence="3">FAD:protein FMN transferase</fullName>
        <ecNumber evidence="2">2.7.1.180</ecNumber>
    </recommendedName>
    <alternativeName>
        <fullName evidence="9">Flavin transferase</fullName>
    </alternativeName>
</protein>
<dbReference type="EC" id="2.7.1.180" evidence="2"/>
<evidence type="ECO:0000256" key="3">
    <source>
        <dbReference type="ARBA" id="ARBA00016337"/>
    </source>
</evidence>
<dbReference type="PANTHER" id="PTHR30040">
    <property type="entry name" value="THIAMINE BIOSYNTHESIS LIPOPROTEIN APBE"/>
    <property type="match status" value="1"/>
</dbReference>
<evidence type="ECO:0000313" key="11">
    <source>
        <dbReference type="EMBL" id="GAA4789893.1"/>
    </source>
</evidence>
<evidence type="ECO:0000313" key="12">
    <source>
        <dbReference type="Proteomes" id="UP001501411"/>
    </source>
</evidence>
<evidence type="ECO:0000256" key="5">
    <source>
        <dbReference type="ARBA" id="ARBA00022679"/>
    </source>
</evidence>
<dbReference type="EMBL" id="BAABIQ010000022">
    <property type="protein sequence ID" value="GAA4789893.1"/>
    <property type="molecule type" value="Genomic_DNA"/>
</dbReference>
<evidence type="ECO:0000256" key="4">
    <source>
        <dbReference type="ARBA" id="ARBA00022630"/>
    </source>
</evidence>
<dbReference type="InterPro" id="IPR003374">
    <property type="entry name" value="ApbE-like_sf"/>
</dbReference>
<dbReference type="Proteomes" id="UP001501411">
    <property type="component" value="Unassembled WGS sequence"/>
</dbReference>
<evidence type="ECO:0000256" key="10">
    <source>
        <dbReference type="ARBA" id="ARBA00048540"/>
    </source>
</evidence>
<comment type="cofactor">
    <cofactor evidence="1">
        <name>Mg(2+)</name>
        <dbReference type="ChEBI" id="CHEBI:18420"/>
    </cofactor>
</comment>
<evidence type="ECO:0000256" key="8">
    <source>
        <dbReference type="ARBA" id="ARBA00022842"/>
    </source>
</evidence>
<organism evidence="11 12">
    <name type="scientific">Olivibacter ginsenosidimutans</name>
    <dbReference type="NCBI Taxonomy" id="1176537"/>
    <lineage>
        <taxon>Bacteria</taxon>
        <taxon>Pseudomonadati</taxon>
        <taxon>Bacteroidota</taxon>
        <taxon>Sphingobacteriia</taxon>
        <taxon>Sphingobacteriales</taxon>
        <taxon>Sphingobacteriaceae</taxon>
        <taxon>Olivibacter</taxon>
    </lineage>
</organism>
<accession>A0ABP9B415</accession>
<dbReference type="SUPFAM" id="SSF143631">
    <property type="entry name" value="ApbE-like"/>
    <property type="match status" value="1"/>
</dbReference>
<gene>
    <name evidence="11" type="ORF">GCM10023231_17300</name>
</gene>
<comment type="caution">
    <text evidence="11">The sequence shown here is derived from an EMBL/GenBank/DDBJ whole genome shotgun (WGS) entry which is preliminary data.</text>
</comment>
<evidence type="ECO:0000256" key="2">
    <source>
        <dbReference type="ARBA" id="ARBA00011955"/>
    </source>
</evidence>
<dbReference type="InterPro" id="IPR024932">
    <property type="entry name" value="ApbE"/>
</dbReference>
<comment type="catalytic activity">
    <reaction evidence="10">
        <text>L-threonyl-[protein] + FAD = FMN-L-threonyl-[protein] + AMP + H(+)</text>
        <dbReference type="Rhea" id="RHEA:36847"/>
        <dbReference type="Rhea" id="RHEA-COMP:11060"/>
        <dbReference type="Rhea" id="RHEA-COMP:11061"/>
        <dbReference type="ChEBI" id="CHEBI:15378"/>
        <dbReference type="ChEBI" id="CHEBI:30013"/>
        <dbReference type="ChEBI" id="CHEBI:57692"/>
        <dbReference type="ChEBI" id="CHEBI:74257"/>
        <dbReference type="ChEBI" id="CHEBI:456215"/>
        <dbReference type="EC" id="2.7.1.180"/>
    </reaction>
</comment>
<dbReference type="PANTHER" id="PTHR30040:SF2">
    <property type="entry name" value="FAD:PROTEIN FMN TRANSFERASE"/>
    <property type="match status" value="1"/>
</dbReference>
<evidence type="ECO:0000256" key="9">
    <source>
        <dbReference type="ARBA" id="ARBA00031306"/>
    </source>
</evidence>
<keyword evidence="5" id="KW-0808">Transferase</keyword>
<reference evidence="12" key="1">
    <citation type="journal article" date="2019" name="Int. J. Syst. Evol. Microbiol.">
        <title>The Global Catalogue of Microorganisms (GCM) 10K type strain sequencing project: providing services to taxonomists for standard genome sequencing and annotation.</title>
        <authorList>
            <consortium name="The Broad Institute Genomics Platform"/>
            <consortium name="The Broad Institute Genome Sequencing Center for Infectious Disease"/>
            <person name="Wu L."/>
            <person name="Ma J."/>
        </authorList>
    </citation>
    <scope>NUCLEOTIDE SEQUENCE [LARGE SCALE GENOMIC DNA]</scope>
    <source>
        <strain evidence="12">JCM 18200</strain>
    </source>
</reference>
<keyword evidence="12" id="KW-1185">Reference proteome</keyword>
<dbReference type="Pfam" id="PF02424">
    <property type="entry name" value="ApbE"/>
    <property type="match status" value="1"/>
</dbReference>
<keyword evidence="4" id="KW-0285">Flavoprotein</keyword>
<proteinExistence type="predicted"/>
<evidence type="ECO:0000256" key="1">
    <source>
        <dbReference type="ARBA" id="ARBA00001946"/>
    </source>
</evidence>
<name>A0ABP9B415_9SPHI</name>
<evidence type="ECO:0000256" key="7">
    <source>
        <dbReference type="ARBA" id="ARBA00022827"/>
    </source>
</evidence>
<keyword evidence="7" id="KW-0274">FAD</keyword>
<keyword evidence="8" id="KW-0460">Magnesium</keyword>